<dbReference type="EMBL" id="BPLQ01000233">
    <property type="protein sequence ID" value="GIX69179.1"/>
    <property type="molecule type" value="Genomic_DNA"/>
</dbReference>
<keyword evidence="1" id="KW-1133">Transmembrane helix</keyword>
<accession>A0AAV4MEE6</accession>
<keyword evidence="3" id="KW-1185">Reference proteome</keyword>
<organism evidence="2 3">
    <name type="scientific">Caerostris darwini</name>
    <dbReference type="NCBI Taxonomy" id="1538125"/>
    <lineage>
        <taxon>Eukaryota</taxon>
        <taxon>Metazoa</taxon>
        <taxon>Ecdysozoa</taxon>
        <taxon>Arthropoda</taxon>
        <taxon>Chelicerata</taxon>
        <taxon>Arachnida</taxon>
        <taxon>Araneae</taxon>
        <taxon>Araneomorphae</taxon>
        <taxon>Entelegynae</taxon>
        <taxon>Araneoidea</taxon>
        <taxon>Araneidae</taxon>
        <taxon>Caerostris</taxon>
    </lineage>
</organism>
<comment type="caution">
    <text evidence="2">The sequence shown here is derived from an EMBL/GenBank/DDBJ whole genome shotgun (WGS) entry which is preliminary data.</text>
</comment>
<dbReference type="Proteomes" id="UP001054837">
    <property type="component" value="Unassembled WGS sequence"/>
</dbReference>
<evidence type="ECO:0000313" key="2">
    <source>
        <dbReference type="EMBL" id="GIX69179.1"/>
    </source>
</evidence>
<evidence type="ECO:0000256" key="1">
    <source>
        <dbReference type="SAM" id="Phobius"/>
    </source>
</evidence>
<dbReference type="AlphaFoldDB" id="A0AAV4MEE6"/>
<keyword evidence="1" id="KW-0472">Membrane</keyword>
<keyword evidence="1" id="KW-0812">Transmembrane</keyword>
<feature type="transmembrane region" description="Helical" evidence="1">
    <location>
        <begin position="59"/>
        <end position="84"/>
    </location>
</feature>
<protein>
    <submittedName>
        <fullName evidence="2">Uncharacterized protein</fullName>
    </submittedName>
</protein>
<evidence type="ECO:0000313" key="3">
    <source>
        <dbReference type="Proteomes" id="UP001054837"/>
    </source>
</evidence>
<reference evidence="2 3" key="1">
    <citation type="submission" date="2021-06" db="EMBL/GenBank/DDBJ databases">
        <title>Caerostris darwini draft genome.</title>
        <authorList>
            <person name="Kono N."/>
            <person name="Arakawa K."/>
        </authorList>
    </citation>
    <scope>NUCLEOTIDE SEQUENCE [LARGE SCALE GENOMIC DNA]</scope>
</reference>
<proteinExistence type="predicted"/>
<name>A0AAV4MEE6_9ARAC</name>
<gene>
    <name evidence="2" type="ORF">CDAR_486391</name>
</gene>
<sequence length="101" mass="11438">MDSYPSQKAVEMLLQFRFHRSQVRSGQQVSSSLTSDQQVRRSVVQNKWPASLPYGSSGLLVIAGYLLLTKFPITFLSLFHAMLFTSTGLRKQTSNRLKTIE</sequence>